<evidence type="ECO:0000313" key="7">
    <source>
        <dbReference type="EMBL" id="KAG0571040.1"/>
    </source>
</evidence>
<organism evidence="7 8">
    <name type="scientific">Ceratodon purpureus</name>
    <name type="common">Fire moss</name>
    <name type="synonym">Dicranum purpureum</name>
    <dbReference type="NCBI Taxonomy" id="3225"/>
    <lineage>
        <taxon>Eukaryota</taxon>
        <taxon>Viridiplantae</taxon>
        <taxon>Streptophyta</taxon>
        <taxon>Embryophyta</taxon>
        <taxon>Bryophyta</taxon>
        <taxon>Bryophytina</taxon>
        <taxon>Bryopsida</taxon>
        <taxon>Dicranidae</taxon>
        <taxon>Pseudoditrichales</taxon>
        <taxon>Ditrichaceae</taxon>
        <taxon>Ceratodon</taxon>
    </lineage>
</organism>
<protein>
    <recommendedName>
        <fullName evidence="5">Tetratricopeptide repeat protein 29</fullName>
    </recommendedName>
</protein>
<dbReference type="GO" id="GO:0005929">
    <property type="term" value="C:cilium"/>
    <property type="evidence" value="ECO:0007669"/>
    <property type="project" value="TreeGrafter"/>
</dbReference>
<evidence type="ECO:0000256" key="5">
    <source>
        <dbReference type="ARBA" id="ARBA00040665"/>
    </source>
</evidence>
<dbReference type="EMBL" id="CM026427">
    <property type="protein sequence ID" value="KAG0571040.1"/>
    <property type="molecule type" value="Genomic_DNA"/>
</dbReference>
<dbReference type="AlphaFoldDB" id="A0A8T0HJR3"/>
<dbReference type="PANTHER" id="PTHR46630">
    <property type="entry name" value="TETRATRICOPEPTIDE REPEAT PROTEIN 29"/>
    <property type="match status" value="1"/>
</dbReference>
<dbReference type="SUPFAM" id="SSF81901">
    <property type="entry name" value="HCP-like"/>
    <property type="match status" value="1"/>
</dbReference>
<keyword evidence="2" id="KW-0963">Cytoplasm</keyword>
<dbReference type="InterPro" id="IPR051476">
    <property type="entry name" value="Bac_ResReg_Asp_Phosphatase"/>
</dbReference>
<comment type="caution">
    <text evidence="7">The sequence shown here is derived from an EMBL/GenBank/DDBJ whole genome shotgun (WGS) entry which is preliminary data.</text>
</comment>
<dbReference type="PANTHER" id="PTHR46630:SF1">
    <property type="entry name" value="TETRATRICOPEPTIDE REPEAT PROTEIN 29"/>
    <property type="match status" value="1"/>
</dbReference>
<dbReference type="GO" id="GO:0005737">
    <property type="term" value="C:cytoplasm"/>
    <property type="evidence" value="ECO:0007669"/>
    <property type="project" value="UniProtKB-SubCell"/>
</dbReference>
<keyword evidence="6" id="KW-1133">Transmembrane helix</keyword>
<reference evidence="7 8" key="1">
    <citation type="submission" date="2020-06" db="EMBL/GenBank/DDBJ databases">
        <title>WGS assembly of Ceratodon purpureus strain R40.</title>
        <authorList>
            <person name="Carey S.B."/>
            <person name="Jenkins J."/>
            <person name="Shu S."/>
            <person name="Lovell J.T."/>
            <person name="Sreedasyam A."/>
            <person name="Maumus F."/>
            <person name="Tiley G.P."/>
            <person name="Fernandez-Pozo N."/>
            <person name="Barry K."/>
            <person name="Chen C."/>
            <person name="Wang M."/>
            <person name="Lipzen A."/>
            <person name="Daum C."/>
            <person name="Saski C.A."/>
            <person name="Payton A.C."/>
            <person name="Mcbreen J.C."/>
            <person name="Conrad R.E."/>
            <person name="Kollar L.M."/>
            <person name="Olsson S."/>
            <person name="Huttunen S."/>
            <person name="Landis J.B."/>
            <person name="Wickett N.J."/>
            <person name="Johnson M.G."/>
            <person name="Rensing S.A."/>
            <person name="Grimwood J."/>
            <person name="Schmutz J."/>
            <person name="Mcdaniel S.F."/>
        </authorList>
    </citation>
    <scope>NUCLEOTIDE SEQUENCE [LARGE SCALE GENOMIC DNA]</scope>
    <source>
        <strain evidence="7 8">R40</strain>
    </source>
</reference>
<dbReference type="Gene3D" id="1.25.40.10">
    <property type="entry name" value="Tetratricopeptide repeat domain"/>
    <property type="match status" value="1"/>
</dbReference>
<dbReference type="Pfam" id="PF13181">
    <property type="entry name" value="TPR_8"/>
    <property type="match status" value="1"/>
</dbReference>
<evidence type="ECO:0000256" key="1">
    <source>
        <dbReference type="ARBA" id="ARBA00004496"/>
    </source>
</evidence>
<evidence type="ECO:0000313" key="8">
    <source>
        <dbReference type="Proteomes" id="UP000822688"/>
    </source>
</evidence>
<evidence type="ECO:0000256" key="3">
    <source>
        <dbReference type="ARBA" id="ARBA00022737"/>
    </source>
</evidence>
<dbReference type="GO" id="GO:0003341">
    <property type="term" value="P:cilium movement"/>
    <property type="evidence" value="ECO:0007669"/>
    <property type="project" value="TreeGrafter"/>
</dbReference>
<comment type="subcellular location">
    <subcellularLocation>
        <location evidence="1">Cytoplasm</location>
    </subcellularLocation>
</comment>
<keyword evidence="6" id="KW-0812">Transmembrane</keyword>
<name>A0A8T0HJR3_CERPU</name>
<accession>A0A8T0HJR3</accession>
<evidence type="ECO:0000256" key="6">
    <source>
        <dbReference type="SAM" id="Phobius"/>
    </source>
</evidence>
<gene>
    <name evidence="7" type="ORF">KC19_6G207300</name>
</gene>
<feature type="transmembrane region" description="Helical" evidence="6">
    <location>
        <begin position="324"/>
        <end position="345"/>
    </location>
</feature>
<keyword evidence="6" id="KW-0472">Membrane</keyword>
<dbReference type="Proteomes" id="UP000822688">
    <property type="component" value="Chromosome 6"/>
</dbReference>
<sequence length="382" mass="43512">MSQNAPRGTKKGSILVAKRKKKFRKPSAAKATVQRGSALIRGYQAELYTDCEAALLKADPGLTSIKVPAFQQLGVKILMGGHPKAFIEFFELTHQPQPPAPSPDYVDPKDIAGAKRLIDFDTLAPLKVAMENAEMGVREGNYEKIFFANYAIGDIFEEVKDPKQALFYFWRAFRATEKTKNTKQIAMGRFALGRVYWKLKNSQHAIQNYEHFITMAKTNKNIAGMIEATENLLEIHIKCAEQFKEDEDFQSSLECYEKALKSALLAQNWVAAGEMRYQLGLLNSKLKRADKALEYLTEFHQYCVKVKDIQMKLCQKSLRLLTKFQMPLLIWRIISMLSMVLVYLLRHKQHAKLACSTTASVILLRLTFTSQDTMKWLGNPKT</sequence>
<keyword evidence="3" id="KW-0677">Repeat</keyword>
<proteinExistence type="predicted"/>
<keyword evidence="8" id="KW-1185">Reference proteome</keyword>
<evidence type="ECO:0000256" key="4">
    <source>
        <dbReference type="ARBA" id="ARBA00022803"/>
    </source>
</evidence>
<dbReference type="InterPro" id="IPR019734">
    <property type="entry name" value="TPR_rpt"/>
</dbReference>
<evidence type="ECO:0000256" key="2">
    <source>
        <dbReference type="ARBA" id="ARBA00022490"/>
    </source>
</evidence>
<dbReference type="InterPro" id="IPR011990">
    <property type="entry name" value="TPR-like_helical_dom_sf"/>
</dbReference>
<keyword evidence="4" id="KW-0802">TPR repeat</keyword>